<feature type="compositionally biased region" description="Basic residues" evidence="1">
    <location>
        <begin position="822"/>
        <end position="835"/>
    </location>
</feature>
<feature type="compositionally biased region" description="Polar residues" evidence="1">
    <location>
        <begin position="786"/>
        <end position="796"/>
    </location>
</feature>
<dbReference type="EMBL" id="CATQJA010002710">
    <property type="protein sequence ID" value="CAJ0587862.1"/>
    <property type="molecule type" value="Genomic_DNA"/>
</dbReference>
<name>A0AA36DK45_9BILA</name>
<feature type="region of interest" description="Disordered" evidence="1">
    <location>
        <begin position="752"/>
        <end position="887"/>
    </location>
</feature>
<dbReference type="Proteomes" id="UP001177023">
    <property type="component" value="Unassembled WGS sequence"/>
</dbReference>
<protein>
    <submittedName>
        <fullName evidence="2">Uncharacterized protein</fullName>
    </submittedName>
</protein>
<feature type="region of interest" description="Disordered" evidence="1">
    <location>
        <begin position="926"/>
        <end position="978"/>
    </location>
</feature>
<gene>
    <name evidence="2" type="ORF">MSPICULIGERA_LOCUS25815</name>
</gene>
<feature type="compositionally biased region" description="Low complexity" evidence="1">
    <location>
        <begin position="1"/>
        <end position="12"/>
    </location>
</feature>
<feature type="non-terminal residue" evidence="2">
    <location>
        <position position="1"/>
    </location>
</feature>
<evidence type="ECO:0000313" key="2">
    <source>
        <dbReference type="EMBL" id="CAJ0587862.1"/>
    </source>
</evidence>
<organism evidence="2 3">
    <name type="scientific">Mesorhabditis spiculigera</name>
    <dbReference type="NCBI Taxonomy" id="96644"/>
    <lineage>
        <taxon>Eukaryota</taxon>
        <taxon>Metazoa</taxon>
        <taxon>Ecdysozoa</taxon>
        <taxon>Nematoda</taxon>
        <taxon>Chromadorea</taxon>
        <taxon>Rhabditida</taxon>
        <taxon>Rhabditina</taxon>
        <taxon>Rhabditomorpha</taxon>
        <taxon>Rhabditoidea</taxon>
        <taxon>Rhabditidae</taxon>
        <taxon>Mesorhabditinae</taxon>
        <taxon>Mesorhabditis</taxon>
    </lineage>
</organism>
<sequence length="1035" mass="116059">MNEAGENANNNGSPDDPSLLEGVDNICQNIIALREKYQLTPANIKSMLKQLYKPEVMAQVLDPNGENISALKLTRSRVQKVQTKDDSKAQVPVARAQRTFLTVDYADEDQFDDDYVPENDPAGSQDEELPESSSSSAFDSDDDSAMELQRELEKELEALNGEPTQRSELISPIPHAASLTLDLSDMMHDSPSTSRAATVDKRPNLNQTAGQDALREETQELFASYNNPEVFTAVDPDYLTFCSSLCGIGTGKDFFGDDDDPDDTEFIPNPEEIEHELETDPLEVRRDRATEIPRKETDFLYTDLTDAETALMLQSFPKNAVQAEIIKTKKHRPQAEQRTNEDDSADVVVLPKPSYHLPYPALRPNTSDSLLPANRSIRFRREELTQLRIQLEQHTQLLAQSAVAMSFDNHLYGRKPIYAMMRELEDLYTDYGPGSIFDVSNMASAIDLTHTALKLQKSNDWEPNNYRVTSGRFLLPRLRPEACYLLMNSPAILYPALVPQVSMHNAPEVTSPLSDSEDLLLLFGLVQFGHLTKRRSRVSISGINKISFIARHLLAGREERQIVTRLKKLRANFDTGRILQAAESGHTVFQIAFQRPLRYPGTMRQWPASVRPDWFSWFEQNWTFTPDGFLVTRQTLAQMIPYPSPDKWFFERIASEVSPEVPGGPVNISNFHVDIGRNPQEASCSASVPMANFGTSAMSFSALEPELDYDFGHDDDSFSALQTEPAEHVSRIPEPENDTDVIVLDETTNDVGVLKMGEPGPEIPAHENLAVHQSFSEPTKRRSSPRKFSNAETQTDYVRILEGPEMEEPQTNADQPTETRTSTRKRKPANPKRHSAPSPDAKRTERSSNAHPGEAAGQPIFVQETTEPSTPPPAAQKPVEEMSTPSPFHVVTWDTLISPEKRAKPPDTPDNPPTPGYSAEVAERLVRSGIRTPSSARPLRRGRRLFLDSPAKLDQTPLRAPRKIPTPEKPAPAPEVEEPQRLTDDINLQLIHIYNDNLGEDLDTIATLATERLNVPFQPVKERLEFIRNFCSQDS</sequence>
<comment type="caution">
    <text evidence="2">The sequence shown here is derived from an EMBL/GenBank/DDBJ whole genome shotgun (WGS) entry which is preliminary data.</text>
</comment>
<feature type="compositionally biased region" description="Acidic residues" evidence="1">
    <location>
        <begin position="106"/>
        <end position="117"/>
    </location>
</feature>
<feature type="region of interest" description="Disordered" evidence="1">
    <location>
        <begin position="106"/>
        <end position="148"/>
    </location>
</feature>
<evidence type="ECO:0000313" key="3">
    <source>
        <dbReference type="Proteomes" id="UP001177023"/>
    </source>
</evidence>
<proteinExistence type="predicted"/>
<feature type="region of interest" description="Disordered" evidence="1">
    <location>
        <begin position="1"/>
        <end position="20"/>
    </location>
</feature>
<dbReference type="AlphaFoldDB" id="A0AA36DK45"/>
<keyword evidence="3" id="KW-1185">Reference proteome</keyword>
<feature type="region of interest" description="Disordered" evidence="1">
    <location>
        <begin position="899"/>
        <end position="918"/>
    </location>
</feature>
<feature type="compositionally biased region" description="Polar residues" evidence="1">
    <location>
        <begin position="809"/>
        <end position="820"/>
    </location>
</feature>
<reference evidence="2" key="1">
    <citation type="submission" date="2023-06" db="EMBL/GenBank/DDBJ databases">
        <authorList>
            <person name="Delattre M."/>
        </authorList>
    </citation>
    <scope>NUCLEOTIDE SEQUENCE</scope>
    <source>
        <strain evidence="2">AF72</strain>
    </source>
</reference>
<evidence type="ECO:0000256" key="1">
    <source>
        <dbReference type="SAM" id="MobiDB-lite"/>
    </source>
</evidence>
<accession>A0AA36DK45</accession>